<evidence type="ECO:0000256" key="1">
    <source>
        <dbReference type="ARBA" id="ARBA00004651"/>
    </source>
</evidence>
<dbReference type="Proteomes" id="UP000184245">
    <property type="component" value="Unassembled WGS sequence"/>
</dbReference>
<dbReference type="SUPFAM" id="SSF161098">
    <property type="entry name" value="MetI-like"/>
    <property type="match status" value="1"/>
</dbReference>
<dbReference type="RefSeq" id="WP_084067732.1">
    <property type="nucleotide sequence ID" value="NZ_FQVI01000005.1"/>
</dbReference>
<feature type="transmembrane region" description="Helical" evidence="7">
    <location>
        <begin position="159"/>
        <end position="187"/>
    </location>
</feature>
<comment type="similarity">
    <text evidence="7">Belongs to the binding-protein-dependent transport system permease family.</text>
</comment>
<dbReference type="STRING" id="1122155.SAMN02745158_01415"/>
<dbReference type="InterPro" id="IPR050809">
    <property type="entry name" value="UgpAE/MalFG_permease"/>
</dbReference>
<organism evidence="9 10">
    <name type="scientific">Lactonifactor longoviformis DSM 17459</name>
    <dbReference type="NCBI Taxonomy" id="1122155"/>
    <lineage>
        <taxon>Bacteria</taxon>
        <taxon>Bacillati</taxon>
        <taxon>Bacillota</taxon>
        <taxon>Clostridia</taxon>
        <taxon>Eubacteriales</taxon>
        <taxon>Clostridiaceae</taxon>
        <taxon>Lactonifactor</taxon>
    </lineage>
</organism>
<feature type="transmembrane region" description="Helical" evidence="7">
    <location>
        <begin position="75"/>
        <end position="97"/>
    </location>
</feature>
<accession>A0A1M4VZW9</accession>
<evidence type="ECO:0000313" key="10">
    <source>
        <dbReference type="Proteomes" id="UP000184245"/>
    </source>
</evidence>
<dbReference type="PROSITE" id="PS50928">
    <property type="entry name" value="ABC_TM1"/>
    <property type="match status" value="1"/>
</dbReference>
<evidence type="ECO:0000313" key="9">
    <source>
        <dbReference type="EMBL" id="SHE74506.1"/>
    </source>
</evidence>
<evidence type="ECO:0000256" key="7">
    <source>
        <dbReference type="RuleBase" id="RU363032"/>
    </source>
</evidence>
<protein>
    <submittedName>
        <fullName evidence="9">Raffinose/stachyose/melibiose transport system permease protein</fullName>
    </submittedName>
</protein>
<dbReference type="PANTHER" id="PTHR43227:SF11">
    <property type="entry name" value="BLL4140 PROTEIN"/>
    <property type="match status" value="1"/>
</dbReference>
<dbReference type="AlphaFoldDB" id="A0A1M4VZW9"/>
<keyword evidence="4 7" id="KW-0812">Transmembrane</keyword>
<dbReference type="Pfam" id="PF00528">
    <property type="entry name" value="BPD_transp_1"/>
    <property type="match status" value="1"/>
</dbReference>
<dbReference type="EMBL" id="FQVI01000005">
    <property type="protein sequence ID" value="SHE74506.1"/>
    <property type="molecule type" value="Genomic_DNA"/>
</dbReference>
<evidence type="ECO:0000256" key="5">
    <source>
        <dbReference type="ARBA" id="ARBA00022989"/>
    </source>
</evidence>
<dbReference type="Gene3D" id="1.10.3720.10">
    <property type="entry name" value="MetI-like"/>
    <property type="match status" value="1"/>
</dbReference>
<dbReference type="CDD" id="cd06261">
    <property type="entry name" value="TM_PBP2"/>
    <property type="match status" value="1"/>
</dbReference>
<dbReference type="GO" id="GO:0055085">
    <property type="term" value="P:transmembrane transport"/>
    <property type="evidence" value="ECO:0007669"/>
    <property type="project" value="InterPro"/>
</dbReference>
<feature type="transmembrane region" description="Helical" evidence="7">
    <location>
        <begin position="270"/>
        <end position="291"/>
    </location>
</feature>
<evidence type="ECO:0000256" key="6">
    <source>
        <dbReference type="ARBA" id="ARBA00023136"/>
    </source>
</evidence>
<keyword evidence="10" id="KW-1185">Reference proteome</keyword>
<proteinExistence type="inferred from homology"/>
<keyword evidence="5 7" id="KW-1133">Transmembrane helix</keyword>
<dbReference type="PANTHER" id="PTHR43227">
    <property type="entry name" value="BLL4140 PROTEIN"/>
    <property type="match status" value="1"/>
</dbReference>
<evidence type="ECO:0000256" key="3">
    <source>
        <dbReference type="ARBA" id="ARBA00022475"/>
    </source>
</evidence>
<gene>
    <name evidence="9" type="ORF">SAMN02745158_01415</name>
</gene>
<keyword evidence="3" id="KW-1003">Cell membrane</keyword>
<dbReference type="InterPro" id="IPR000515">
    <property type="entry name" value="MetI-like"/>
</dbReference>
<keyword evidence="2 7" id="KW-0813">Transport</keyword>
<dbReference type="InterPro" id="IPR035906">
    <property type="entry name" value="MetI-like_sf"/>
</dbReference>
<keyword evidence="6 7" id="KW-0472">Membrane</keyword>
<evidence type="ECO:0000259" key="8">
    <source>
        <dbReference type="PROSITE" id="PS50928"/>
    </source>
</evidence>
<comment type="subcellular location">
    <subcellularLocation>
        <location evidence="1 7">Cell membrane</location>
        <topology evidence="1 7">Multi-pass membrane protein</topology>
    </subcellularLocation>
</comment>
<dbReference type="GO" id="GO:0005886">
    <property type="term" value="C:plasma membrane"/>
    <property type="evidence" value="ECO:0007669"/>
    <property type="project" value="UniProtKB-SubCell"/>
</dbReference>
<evidence type="ECO:0000256" key="4">
    <source>
        <dbReference type="ARBA" id="ARBA00022692"/>
    </source>
</evidence>
<evidence type="ECO:0000256" key="2">
    <source>
        <dbReference type="ARBA" id="ARBA00022448"/>
    </source>
</evidence>
<name>A0A1M4VZW9_9CLOT</name>
<dbReference type="OrthoDB" id="42781at2"/>
<feature type="domain" description="ABC transmembrane type-1" evidence="8">
    <location>
        <begin position="72"/>
        <end position="286"/>
    </location>
</feature>
<feature type="transmembrane region" description="Helical" evidence="7">
    <location>
        <begin position="12"/>
        <end position="33"/>
    </location>
</feature>
<reference evidence="9 10" key="1">
    <citation type="submission" date="2016-11" db="EMBL/GenBank/DDBJ databases">
        <authorList>
            <person name="Jaros S."/>
            <person name="Januszkiewicz K."/>
            <person name="Wedrychowicz H."/>
        </authorList>
    </citation>
    <scope>NUCLEOTIDE SEQUENCE [LARGE SCALE GENOMIC DNA]</scope>
    <source>
        <strain evidence="9 10">DSM 17459</strain>
    </source>
</reference>
<sequence length="296" mass="32788">MFGVMSRRKKIEAILLSLPAFLLYSFIFIYPMISVFRLSLFKWNGIPNSPLQFVGIQNYLALFADRKFFTALTNVGIFILSGCILILPVAVFLATVVQSKLRGKRLLKTSYFMPQVISRTAIALMWYFLLYPEGGPLATLIHGLGFDSVNVNFLGSQTYAIYAITVINAWTYAGFNMLIFSAGLTAIPEDVYEAAKVDGAKGWQKLRYITIPMLKSSFQIFLLNCVVGSITTFEMVYVTTGGGPGSASEVFGTLLYKNAFTYNNYGYSNAMGSFLIIASFLASVLLTGLFARGQKE</sequence>